<dbReference type="Proteomes" id="UP000822688">
    <property type="component" value="Chromosome 10"/>
</dbReference>
<protein>
    <submittedName>
        <fullName evidence="4">Uncharacterized protein</fullName>
    </submittedName>
</protein>
<sequence length="386" mass="42679">MKKIAIRRRSMQQCTIWLSVILGLSITARVESSSHYATTSGAGPEVPVVPALFIFGDSLADPGNNNHLVSLAKANHPPYGRQFDTQKATGRFSNGRTALDFLAAELGLPLVPPFMDPETKGSKLLQGVNYASAGSGILNSTGMFFGEIITTWKQLEYFRDKTQPEVNRLLGKKNGSDFFRKSLYYIISGSNDFVNGYYFVIPTSPPGISITDFTQLLVNTTSQQLKTLYELGARKVGVAGLAPLGCCPSQITKYNLTSGGCVEFLNDVSKQYNTALKKMLSELRAELKDLHLVYSNLYDPLLEAINNPAKFGFNSTHDACCGVGKLHGKFICMPYSRPCDDPQDHIFFDYYHPTDTMYNLIFKSVYFNGPPLSEPYSGQYLANLKI</sequence>
<keyword evidence="5" id="KW-1185">Reference proteome</keyword>
<evidence type="ECO:0000256" key="1">
    <source>
        <dbReference type="ARBA" id="ARBA00008668"/>
    </source>
</evidence>
<name>A0A8T0GLF9_CERPU</name>
<dbReference type="GO" id="GO:0016788">
    <property type="term" value="F:hydrolase activity, acting on ester bonds"/>
    <property type="evidence" value="ECO:0007669"/>
    <property type="project" value="InterPro"/>
</dbReference>
<organism evidence="4 5">
    <name type="scientific">Ceratodon purpureus</name>
    <name type="common">Fire moss</name>
    <name type="synonym">Dicranum purpureum</name>
    <dbReference type="NCBI Taxonomy" id="3225"/>
    <lineage>
        <taxon>Eukaryota</taxon>
        <taxon>Viridiplantae</taxon>
        <taxon>Streptophyta</taxon>
        <taxon>Embryophyta</taxon>
        <taxon>Bryophyta</taxon>
        <taxon>Bryophytina</taxon>
        <taxon>Bryopsida</taxon>
        <taxon>Dicranidae</taxon>
        <taxon>Pseudoditrichales</taxon>
        <taxon>Ditrichaceae</taxon>
        <taxon>Ceratodon</taxon>
    </lineage>
</organism>
<evidence type="ECO:0000313" key="4">
    <source>
        <dbReference type="EMBL" id="KAG0560376.1"/>
    </source>
</evidence>
<evidence type="ECO:0000256" key="2">
    <source>
        <dbReference type="ARBA" id="ARBA00022801"/>
    </source>
</evidence>
<dbReference type="Pfam" id="PF00657">
    <property type="entry name" value="Lipase_GDSL"/>
    <property type="match status" value="1"/>
</dbReference>
<feature type="chain" id="PRO_5035775894" evidence="3">
    <location>
        <begin position="33"/>
        <end position="386"/>
    </location>
</feature>
<keyword evidence="2" id="KW-0378">Hydrolase</keyword>
<reference evidence="4" key="1">
    <citation type="submission" date="2020-06" db="EMBL/GenBank/DDBJ databases">
        <title>WGS assembly of Ceratodon purpureus strain R40.</title>
        <authorList>
            <person name="Carey S.B."/>
            <person name="Jenkins J."/>
            <person name="Shu S."/>
            <person name="Lovell J.T."/>
            <person name="Sreedasyam A."/>
            <person name="Maumus F."/>
            <person name="Tiley G.P."/>
            <person name="Fernandez-Pozo N."/>
            <person name="Barry K."/>
            <person name="Chen C."/>
            <person name="Wang M."/>
            <person name="Lipzen A."/>
            <person name="Daum C."/>
            <person name="Saski C.A."/>
            <person name="Payton A.C."/>
            <person name="Mcbreen J.C."/>
            <person name="Conrad R.E."/>
            <person name="Kollar L.M."/>
            <person name="Olsson S."/>
            <person name="Huttunen S."/>
            <person name="Landis J.B."/>
            <person name="Wickett N.J."/>
            <person name="Johnson M.G."/>
            <person name="Rensing S.A."/>
            <person name="Grimwood J."/>
            <person name="Schmutz J."/>
            <person name="Mcdaniel S.F."/>
        </authorList>
    </citation>
    <scope>NUCLEOTIDE SEQUENCE</scope>
    <source>
        <strain evidence="4">R40</strain>
    </source>
</reference>
<dbReference type="AlphaFoldDB" id="A0A8T0GLF9"/>
<dbReference type="CDD" id="cd01837">
    <property type="entry name" value="SGNH_plant_lipase_like"/>
    <property type="match status" value="1"/>
</dbReference>
<dbReference type="InterPro" id="IPR051058">
    <property type="entry name" value="GDSL_Est/Lipase"/>
</dbReference>
<proteinExistence type="inferred from homology"/>
<dbReference type="InterPro" id="IPR001087">
    <property type="entry name" value="GDSL"/>
</dbReference>
<evidence type="ECO:0000256" key="3">
    <source>
        <dbReference type="SAM" id="SignalP"/>
    </source>
</evidence>
<comment type="caution">
    <text evidence="4">The sequence shown here is derived from an EMBL/GenBank/DDBJ whole genome shotgun (WGS) entry which is preliminary data.</text>
</comment>
<dbReference type="Gene3D" id="3.40.50.1110">
    <property type="entry name" value="SGNH hydrolase"/>
    <property type="match status" value="1"/>
</dbReference>
<dbReference type="InterPro" id="IPR035669">
    <property type="entry name" value="SGNH_plant_lipase-like"/>
</dbReference>
<dbReference type="InterPro" id="IPR036514">
    <property type="entry name" value="SGNH_hydro_sf"/>
</dbReference>
<comment type="similarity">
    <text evidence="1">Belongs to the 'GDSL' lipolytic enzyme family.</text>
</comment>
<gene>
    <name evidence="4" type="ORF">KC19_10G176300</name>
</gene>
<dbReference type="PANTHER" id="PTHR45648">
    <property type="entry name" value="GDSL LIPASE/ACYLHYDROLASE FAMILY PROTEIN (AFU_ORTHOLOGUE AFUA_4G14700)"/>
    <property type="match status" value="1"/>
</dbReference>
<keyword evidence="3" id="KW-0732">Signal</keyword>
<dbReference type="PANTHER" id="PTHR45648:SF152">
    <property type="match status" value="1"/>
</dbReference>
<dbReference type="EMBL" id="CM026431">
    <property type="protein sequence ID" value="KAG0560376.1"/>
    <property type="molecule type" value="Genomic_DNA"/>
</dbReference>
<accession>A0A8T0GLF9</accession>
<evidence type="ECO:0000313" key="5">
    <source>
        <dbReference type="Proteomes" id="UP000822688"/>
    </source>
</evidence>
<dbReference type="SUPFAM" id="SSF52266">
    <property type="entry name" value="SGNH hydrolase"/>
    <property type="match status" value="1"/>
</dbReference>
<feature type="signal peptide" evidence="3">
    <location>
        <begin position="1"/>
        <end position="32"/>
    </location>
</feature>